<evidence type="ECO:0000313" key="4">
    <source>
        <dbReference type="Proteomes" id="UP000826656"/>
    </source>
</evidence>
<feature type="transmembrane region" description="Helical" evidence="1">
    <location>
        <begin position="20"/>
        <end position="45"/>
    </location>
</feature>
<dbReference type="Proteomes" id="UP000826656">
    <property type="component" value="Unassembled WGS sequence"/>
</dbReference>
<name>A0ABQ7U881_SOLTU</name>
<sequence>MGFIKFEFDASLFILKNLAATIYVLIYVDYILIMGSHPILIRYVIESLGSQFSLKDLGYLDYILGVEVKKVQDGLILSQSKYILDILSDLDMKDYKGVLTPMCSGKLPQAIDGSPPANVVSTGAPLEPKFKHMWFLSNTLMFVINLLIHLSSPCQNQPLKGVVPSEGLLHHT</sequence>
<keyword evidence="1" id="KW-0812">Transmembrane</keyword>
<organism evidence="3 4">
    <name type="scientific">Solanum tuberosum</name>
    <name type="common">Potato</name>
    <dbReference type="NCBI Taxonomy" id="4113"/>
    <lineage>
        <taxon>Eukaryota</taxon>
        <taxon>Viridiplantae</taxon>
        <taxon>Streptophyta</taxon>
        <taxon>Embryophyta</taxon>
        <taxon>Tracheophyta</taxon>
        <taxon>Spermatophyta</taxon>
        <taxon>Magnoliopsida</taxon>
        <taxon>eudicotyledons</taxon>
        <taxon>Gunneridae</taxon>
        <taxon>Pentapetalae</taxon>
        <taxon>asterids</taxon>
        <taxon>lamiids</taxon>
        <taxon>Solanales</taxon>
        <taxon>Solanaceae</taxon>
        <taxon>Solanoideae</taxon>
        <taxon>Solaneae</taxon>
        <taxon>Solanum</taxon>
    </lineage>
</organism>
<protein>
    <recommendedName>
        <fullName evidence="2">Reverse transcriptase Ty1/copia-type domain-containing protein</fullName>
    </recommendedName>
</protein>
<keyword evidence="1" id="KW-0472">Membrane</keyword>
<dbReference type="EMBL" id="JAIVGD010000023">
    <property type="protein sequence ID" value="KAH0743110.1"/>
    <property type="molecule type" value="Genomic_DNA"/>
</dbReference>
<proteinExistence type="predicted"/>
<dbReference type="InterPro" id="IPR013103">
    <property type="entry name" value="RVT_2"/>
</dbReference>
<dbReference type="Pfam" id="PF07727">
    <property type="entry name" value="RVT_2"/>
    <property type="match status" value="1"/>
</dbReference>
<reference evidence="3 4" key="1">
    <citation type="journal article" date="2021" name="bioRxiv">
        <title>Chromosome-scale and haplotype-resolved genome assembly of a tetraploid potato cultivar.</title>
        <authorList>
            <person name="Sun H."/>
            <person name="Jiao W.-B."/>
            <person name="Krause K."/>
            <person name="Campoy J.A."/>
            <person name="Goel M."/>
            <person name="Folz-Donahue K."/>
            <person name="Kukat C."/>
            <person name="Huettel B."/>
            <person name="Schneeberger K."/>
        </authorList>
    </citation>
    <scope>NUCLEOTIDE SEQUENCE [LARGE SCALE GENOMIC DNA]</scope>
    <source>
        <strain evidence="3">SolTubOtavaFocal</strain>
        <tissue evidence="3">Leaves</tissue>
    </source>
</reference>
<evidence type="ECO:0000313" key="3">
    <source>
        <dbReference type="EMBL" id="KAH0743110.1"/>
    </source>
</evidence>
<comment type="caution">
    <text evidence="3">The sequence shown here is derived from an EMBL/GenBank/DDBJ whole genome shotgun (WGS) entry which is preliminary data.</text>
</comment>
<accession>A0ABQ7U881</accession>
<gene>
    <name evidence="3" type="ORF">KY290_031103</name>
</gene>
<feature type="domain" description="Reverse transcriptase Ty1/copia-type" evidence="2">
    <location>
        <begin position="9"/>
        <end position="103"/>
    </location>
</feature>
<evidence type="ECO:0000256" key="1">
    <source>
        <dbReference type="SAM" id="Phobius"/>
    </source>
</evidence>
<keyword evidence="4" id="KW-1185">Reference proteome</keyword>
<evidence type="ECO:0000259" key="2">
    <source>
        <dbReference type="Pfam" id="PF07727"/>
    </source>
</evidence>
<keyword evidence="1" id="KW-1133">Transmembrane helix</keyword>